<accession>A0AAV2N9P8</accession>
<evidence type="ECO:0000313" key="3">
    <source>
        <dbReference type="Proteomes" id="UP001497644"/>
    </source>
</evidence>
<feature type="region of interest" description="Disordered" evidence="1">
    <location>
        <begin position="1"/>
        <end position="20"/>
    </location>
</feature>
<reference evidence="2" key="1">
    <citation type="submission" date="2024-04" db="EMBL/GenBank/DDBJ databases">
        <authorList>
            <consortium name="Molecular Ecology Group"/>
        </authorList>
    </citation>
    <scope>NUCLEOTIDE SEQUENCE</scope>
</reference>
<evidence type="ECO:0000256" key="1">
    <source>
        <dbReference type="SAM" id="MobiDB-lite"/>
    </source>
</evidence>
<proteinExistence type="predicted"/>
<dbReference type="AlphaFoldDB" id="A0AAV2N9P8"/>
<gene>
    <name evidence="2" type="ORF">LPLAT_LOCUS2752</name>
</gene>
<sequence>MGLARERLKGDGRNDKVSRVEREHIPEIEFGDTDVRESGRMQACNFLRHTRRGHVPEKYDAVFLNEKLLRRENISSVVIPQAVLVGLNGVEERRNGDRSLVRVYAFRSKRRG</sequence>
<organism evidence="2 3">
    <name type="scientific">Lasius platythorax</name>
    <dbReference type="NCBI Taxonomy" id="488582"/>
    <lineage>
        <taxon>Eukaryota</taxon>
        <taxon>Metazoa</taxon>
        <taxon>Ecdysozoa</taxon>
        <taxon>Arthropoda</taxon>
        <taxon>Hexapoda</taxon>
        <taxon>Insecta</taxon>
        <taxon>Pterygota</taxon>
        <taxon>Neoptera</taxon>
        <taxon>Endopterygota</taxon>
        <taxon>Hymenoptera</taxon>
        <taxon>Apocrita</taxon>
        <taxon>Aculeata</taxon>
        <taxon>Formicoidea</taxon>
        <taxon>Formicidae</taxon>
        <taxon>Formicinae</taxon>
        <taxon>Lasius</taxon>
        <taxon>Lasius</taxon>
    </lineage>
</organism>
<evidence type="ECO:0000313" key="2">
    <source>
        <dbReference type="EMBL" id="CAL1676595.1"/>
    </source>
</evidence>
<dbReference type="EMBL" id="OZ034835">
    <property type="protein sequence ID" value="CAL1676595.1"/>
    <property type="molecule type" value="Genomic_DNA"/>
</dbReference>
<keyword evidence="3" id="KW-1185">Reference proteome</keyword>
<name>A0AAV2N9P8_9HYME</name>
<dbReference type="Proteomes" id="UP001497644">
    <property type="component" value="Chromosome 12"/>
</dbReference>
<protein>
    <submittedName>
        <fullName evidence="2">Uncharacterized protein</fullName>
    </submittedName>
</protein>